<reference evidence="1 2" key="1">
    <citation type="submission" date="2015-12" db="EMBL/GenBank/DDBJ databases">
        <authorList>
            <person name="Shamseldin A."/>
            <person name="Moawad H."/>
            <person name="Abd El-Rahim W.M."/>
            <person name="Sadowsky M.J."/>
        </authorList>
    </citation>
    <scope>NUCLEOTIDE SEQUENCE [LARGE SCALE GENOMIC DNA]</scope>
    <source>
        <strain evidence="1 2">WF1</strain>
    </source>
</reference>
<evidence type="ECO:0000313" key="2">
    <source>
        <dbReference type="Proteomes" id="UP000191980"/>
    </source>
</evidence>
<evidence type="ECO:0000313" key="1">
    <source>
        <dbReference type="EMBL" id="OQK17062.1"/>
    </source>
</evidence>
<comment type="caution">
    <text evidence="1">The sequence shown here is derived from an EMBL/GenBank/DDBJ whole genome shotgun (WGS) entry which is preliminary data.</text>
</comment>
<dbReference type="RefSeq" id="WP_080521677.1">
    <property type="nucleotide sequence ID" value="NZ_LPUF01000001.1"/>
</dbReference>
<protein>
    <submittedName>
        <fullName evidence="1">Uncharacterized protein</fullName>
    </submittedName>
</protein>
<sequence length="130" mass="13879">MLNDTLFLNLLKPGCSGHKDGDKYQCSLQSIAAITTPFPSPPIGCWSVTTTSGFTTLVHDLTTSETTLSLAGSVDVSYFDPAGVPIDDNVAPLPIFKKIKSFVSGDTINVVDCEAVPYPEIPPFFIPEAL</sequence>
<name>A0A1V8M695_9GAMM</name>
<dbReference type="Proteomes" id="UP000191980">
    <property type="component" value="Unassembled WGS sequence"/>
</dbReference>
<dbReference type="EMBL" id="LPUF01000001">
    <property type="protein sequence ID" value="OQK17062.1"/>
    <property type="molecule type" value="Genomic_DNA"/>
</dbReference>
<proteinExistence type="predicted"/>
<keyword evidence="2" id="KW-1185">Reference proteome</keyword>
<accession>A0A1V8M695</accession>
<organism evidence="1 2">
    <name type="scientific">Methyloprofundus sedimenti</name>
    <dbReference type="NCBI Taxonomy" id="1420851"/>
    <lineage>
        <taxon>Bacteria</taxon>
        <taxon>Pseudomonadati</taxon>
        <taxon>Pseudomonadota</taxon>
        <taxon>Gammaproteobacteria</taxon>
        <taxon>Methylococcales</taxon>
        <taxon>Methylococcaceae</taxon>
        <taxon>Methyloprofundus</taxon>
    </lineage>
</organism>
<gene>
    <name evidence="1" type="ORF">AU255_03960</name>
</gene>
<dbReference type="AlphaFoldDB" id="A0A1V8M695"/>